<evidence type="ECO:0000313" key="1">
    <source>
        <dbReference type="EMBL" id="ACG43538.1"/>
    </source>
</evidence>
<accession>B6U2F5</accession>
<sequence length="30" mass="3412">MVARVTWSSTLPPGWTVEWDPTLAGEEHEE</sequence>
<protein>
    <submittedName>
        <fullName evidence="1">Uncharacterized protein</fullName>
    </submittedName>
</protein>
<dbReference type="AlphaFoldDB" id="B6U2F5"/>
<proteinExistence type="evidence at transcript level"/>
<name>B6U2F5_MAIZE</name>
<organism evidence="1">
    <name type="scientific">Zea mays</name>
    <name type="common">Maize</name>
    <dbReference type="NCBI Taxonomy" id="4577"/>
    <lineage>
        <taxon>Eukaryota</taxon>
        <taxon>Viridiplantae</taxon>
        <taxon>Streptophyta</taxon>
        <taxon>Embryophyta</taxon>
        <taxon>Tracheophyta</taxon>
        <taxon>Spermatophyta</taxon>
        <taxon>Magnoliopsida</taxon>
        <taxon>Liliopsida</taxon>
        <taxon>Poales</taxon>
        <taxon>Poaceae</taxon>
        <taxon>PACMAD clade</taxon>
        <taxon>Panicoideae</taxon>
        <taxon>Andropogonodae</taxon>
        <taxon>Andropogoneae</taxon>
        <taxon>Tripsacinae</taxon>
        <taxon>Zea</taxon>
    </lineage>
</organism>
<reference evidence="1" key="1">
    <citation type="journal article" date="2009" name="Plant Mol. Biol.">
        <title>Insights into corn genes derived from large-scale cDNA sequencing.</title>
        <authorList>
            <person name="Alexandrov N.N."/>
            <person name="Brover V.V."/>
            <person name="Freidin S."/>
            <person name="Troukhan M.E."/>
            <person name="Tatarinova T.V."/>
            <person name="Zhang H."/>
            <person name="Swaller T.J."/>
            <person name="Lu Y.P."/>
            <person name="Bouck J."/>
            <person name="Flavell R.B."/>
            <person name="Feldmann K.A."/>
        </authorList>
    </citation>
    <scope>NUCLEOTIDE SEQUENCE</scope>
</reference>
<dbReference type="EMBL" id="EU971420">
    <property type="protein sequence ID" value="ACG43538.1"/>
    <property type="molecule type" value="mRNA"/>
</dbReference>